<dbReference type="SUPFAM" id="SSF48173">
    <property type="entry name" value="Cryptochrome/photolyase FAD-binding domain"/>
    <property type="match status" value="1"/>
</dbReference>
<keyword evidence="4" id="KW-0157">Chromophore</keyword>
<dbReference type="EMBL" id="JAFIQS010000005">
    <property type="protein sequence ID" value="KAG5169149.1"/>
    <property type="molecule type" value="Genomic_DNA"/>
</dbReference>
<comment type="cofactor">
    <cofactor evidence="5">
        <name>FAD</name>
        <dbReference type="ChEBI" id="CHEBI:57692"/>
    </cofactor>
    <text evidence="5">Binds 1 FAD per subunit.</text>
</comment>
<gene>
    <name evidence="8" type="ORF">JR316_005705</name>
</gene>
<dbReference type="GO" id="GO:0032922">
    <property type="term" value="P:circadian regulation of gene expression"/>
    <property type="evidence" value="ECO:0007669"/>
    <property type="project" value="TreeGrafter"/>
</dbReference>
<name>A0A8H7Y0T5_PSICU</name>
<dbReference type="PROSITE" id="PS51645">
    <property type="entry name" value="PHR_CRY_ALPHA_BETA"/>
    <property type="match status" value="1"/>
</dbReference>
<dbReference type="InterPro" id="IPR014729">
    <property type="entry name" value="Rossmann-like_a/b/a_fold"/>
</dbReference>
<feature type="binding site" evidence="5">
    <location>
        <begin position="520"/>
        <end position="522"/>
    </location>
    <ligand>
        <name>FAD</name>
        <dbReference type="ChEBI" id="CHEBI:57692"/>
    </ligand>
</feature>
<dbReference type="PANTHER" id="PTHR11455:SF18">
    <property type="entry name" value="SI:CH1073-390K14.1"/>
    <property type="match status" value="1"/>
</dbReference>
<comment type="similarity">
    <text evidence="1">Belongs to the DNA photolyase class-1 family.</text>
</comment>
<evidence type="ECO:0000256" key="6">
    <source>
        <dbReference type="PIRSR" id="PIRSR602081-2"/>
    </source>
</evidence>
<dbReference type="InterPro" id="IPR002081">
    <property type="entry name" value="Cryptochrome/DNA_photolyase_1"/>
</dbReference>
<evidence type="ECO:0000256" key="4">
    <source>
        <dbReference type="ARBA" id="ARBA00022991"/>
    </source>
</evidence>
<dbReference type="GO" id="GO:0071949">
    <property type="term" value="F:FAD binding"/>
    <property type="evidence" value="ECO:0007669"/>
    <property type="project" value="TreeGrafter"/>
</dbReference>
<evidence type="ECO:0000256" key="1">
    <source>
        <dbReference type="ARBA" id="ARBA00005862"/>
    </source>
</evidence>
<comment type="caution">
    <text evidence="8">The sequence shown here is derived from an EMBL/GenBank/DDBJ whole genome shotgun (WGS) entry which is preliminary data.</text>
</comment>
<keyword evidence="2 5" id="KW-0285">Flavoprotein</keyword>
<dbReference type="GO" id="GO:0003677">
    <property type="term" value="F:DNA binding"/>
    <property type="evidence" value="ECO:0007669"/>
    <property type="project" value="TreeGrafter"/>
</dbReference>
<dbReference type="SUPFAM" id="SSF52425">
    <property type="entry name" value="Cryptochrome/photolyase, N-terminal domain"/>
    <property type="match status" value="1"/>
</dbReference>
<dbReference type="GO" id="GO:0006139">
    <property type="term" value="P:nucleobase-containing compound metabolic process"/>
    <property type="evidence" value="ECO:0007669"/>
    <property type="project" value="UniProtKB-ARBA"/>
</dbReference>
<sequence length="615" mass="69797">MLRVQNFYRPSTHLFCMAKRPLSPAASDSYARVAKRPNSSKSFNPIKIATAEAAAAVDANTPFSQLTKLLKDSVRHSLDGKSVVYWMRMNDLRLLDNKALSRASVQARKVGVPLIVLFVISPQDYIAHDRSARRVDFLLRNLAILKESFSELHIPFHVVVHTPRKTIPQFIVSFCEEHGSKALYANMEYEVDELRRDIQTSQLAFPKDIRVEFLHDKCIIEPGVIITKQEKAYTVYSPYQKNWIATVNANLPFYLEDCSSPVANEPSVRALKSLGPLFESQIPKFIVGFELTEQDRDKMKEVWPAGEISAANVLERFLTTKKRSSQLGGVDPLASGPVACPKHNRIAKYGNERDRIDSDTTSRLSAYLTSGIISARQCARAIMLLTNAKKVESDKTSGIGRWLQEIAWRDFYVNILVFFPRVSMGRPFIEKFSKIVWEDHQVPSDFAIGQGGNISGDSENLQRWKTGMTGVPIVDASMRCLNEMGWMHNRARMITAMYLTKDLMIDWRVGERYFMEMLIDGDLSSNNGGWQWSASTGVDPCPYFRIFNPYTQSAKVDQTGDFIRHWIPELRKVRGPELHNPSASLASKLGYPLPIIAHNEARQRALRRYKNPGEE</sequence>
<evidence type="ECO:0000256" key="2">
    <source>
        <dbReference type="ARBA" id="ARBA00022630"/>
    </source>
</evidence>
<evidence type="ECO:0000313" key="8">
    <source>
        <dbReference type="EMBL" id="KAG5169149.1"/>
    </source>
</evidence>
<feature type="binding site" evidence="5">
    <location>
        <begin position="361"/>
        <end position="365"/>
    </location>
    <ligand>
        <name>FAD</name>
        <dbReference type="ChEBI" id="CHEBI:57692"/>
    </ligand>
</feature>
<feature type="site" description="Electron transfer via tryptophanyl radical" evidence="6">
    <location>
        <position position="437"/>
    </location>
</feature>
<evidence type="ECO:0000256" key="5">
    <source>
        <dbReference type="PIRSR" id="PIRSR602081-1"/>
    </source>
</evidence>
<dbReference type="AlphaFoldDB" id="A0A8H7Y0T5"/>
<keyword evidence="3 5" id="KW-0274">FAD</keyword>
<dbReference type="Gene3D" id="3.40.50.620">
    <property type="entry name" value="HUPs"/>
    <property type="match status" value="1"/>
</dbReference>
<feature type="site" description="Electron transfer via tryptophanyl radical" evidence="6">
    <location>
        <position position="507"/>
    </location>
</feature>
<feature type="binding site" evidence="5">
    <location>
        <begin position="405"/>
        <end position="412"/>
    </location>
    <ligand>
        <name>FAD</name>
        <dbReference type="ChEBI" id="CHEBI:57692"/>
    </ligand>
</feature>
<dbReference type="Pfam" id="PF03441">
    <property type="entry name" value="FAD_binding_7"/>
    <property type="match status" value="1"/>
</dbReference>
<evidence type="ECO:0000256" key="3">
    <source>
        <dbReference type="ARBA" id="ARBA00022827"/>
    </source>
</evidence>
<dbReference type="PANTHER" id="PTHR11455">
    <property type="entry name" value="CRYPTOCHROME"/>
    <property type="match status" value="1"/>
</dbReference>
<dbReference type="Gene3D" id="1.25.40.80">
    <property type="match status" value="1"/>
</dbReference>
<dbReference type="InterPro" id="IPR005101">
    <property type="entry name" value="Cryptochr/Photolyase_FAD-bd"/>
</dbReference>
<reference evidence="8" key="1">
    <citation type="submission" date="2021-02" db="EMBL/GenBank/DDBJ databases">
        <title>Psilocybe cubensis genome.</title>
        <authorList>
            <person name="Mckernan K.J."/>
            <person name="Crawford S."/>
            <person name="Trippe A."/>
            <person name="Kane L.T."/>
            <person name="Mclaughlin S."/>
        </authorList>
    </citation>
    <scope>NUCLEOTIDE SEQUENCE [LARGE SCALE GENOMIC DNA]</scope>
    <source>
        <strain evidence="8">MGC-MH-2018</strain>
    </source>
</reference>
<feature type="site" description="Electron transfer via tryptophanyl radical" evidence="6">
    <location>
        <position position="530"/>
    </location>
</feature>
<evidence type="ECO:0000259" key="7">
    <source>
        <dbReference type="PROSITE" id="PS51645"/>
    </source>
</evidence>
<dbReference type="GO" id="GO:0005737">
    <property type="term" value="C:cytoplasm"/>
    <property type="evidence" value="ECO:0007669"/>
    <property type="project" value="TreeGrafter"/>
</dbReference>
<dbReference type="GO" id="GO:0003904">
    <property type="term" value="F:deoxyribodipyrimidine photo-lyase activity"/>
    <property type="evidence" value="ECO:0007669"/>
    <property type="project" value="TreeGrafter"/>
</dbReference>
<dbReference type="Pfam" id="PF00875">
    <property type="entry name" value="DNA_photolyase"/>
    <property type="match status" value="1"/>
</dbReference>
<protein>
    <recommendedName>
        <fullName evidence="7">Photolyase/cryptochrome alpha/beta domain-containing protein</fullName>
    </recommendedName>
</protein>
<dbReference type="GO" id="GO:0043153">
    <property type="term" value="P:entrainment of circadian clock by photoperiod"/>
    <property type="evidence" value="ECO:0007669"/>
    <property type="project" value="TreeGrafter"/>
</dbReference>
<dbReference type="PROSITE" id="PS00394">
    <property type="entry name" value="DNA_PHOTOLYASES_1_1"/>
    <property type="match status" value="1"/>
</dbReference>
<dbReference type="InterPro" id="IPR018394">
    <property type="entry name" value="DNA_photolyase_1_CS_C"/>
</dbReference>
<dbReference type="GO" id="GO:0006950">
    <property type="term" value="P:response to stress"/>
    <property type="evidence" value="ECO:0007669"/>
    <property type="project" value="UniProtKB-ARBA"/>
</dbReference>
<dbReference type="Gene3D" id="1.10.579.10">
    <property type="entry name" value="DNA Cyclobutane Dipyrimidine Photolyase, subunit A, domain 3"/>
    <property type="match status" value="1"/>
</dbReference>
<feature type="binding site" evidence="5">
    <location>
        <position position="402"/>
    </location>
    <ligand>
        <name>FAD</name>
        <dbReference type="ChEBI" id="CHEBI:57692"/>
    </ligand>
</feature>
<organism evidence="8">
    <name type="scientific">Psilocybe cubensis</name>
    <name type="common">Psychedelic mushroom</name>
    <name type="synonym">Stropharia cubensis</name>
    <dbReference type="NCBI Taxonomy" id="181762"/>
    <lineage>
        <taxon>Eukaryota</taxon>
        <taxon>Fungi</taxon>
        <taxon>Dikarya</taxon>
        <taxon>Basidiomycota</taxon>
        <taxon>Agaricomycotina</taxon>
        <taxon>Agaricomycetes</taxon>
        <taxon>Agaricomycetidae</taxon>
        <taxon>Agaricales</taxon>
        <taxon>Agaricineae</taxon>
        <taxon>Strophariaceae</taxon>
        <taxon>Psilocybe</taxon>
    </lineage>
</organism>
<feature type="domain" description="Photolyase/cryptochrome alpha/beta" evidence="7">
    <location>
        <begin position="82"/>
        <end position="219"/>
    </location>
</feature>
<dbReference type="InterPro" id="IPR036155">
    <property type="entry name" value="Crypto/Photolyase_N_sf"/>
</dbReference>
<proteinExistence type="inferred from homology"/>
<dbReference type="InterPro" id="IPR036134">
    <property type="entry name" value="Crypto/Photolyase_FAD-like_sf"/>
</dbReference>
<accession>A0A8H7Y0T5</accession>
<dbReference type="InterPro" id="IPR006050">
    <property type="entry name" value="DNA_photolyase_N"/>
</dbReference>
<dbReference type="GO" id="GO:0005634">
    <property type="term" value="C:nucleus"/>
    <property type="evidence" value="ECO:0007669"/>
    <property type="project" value="TreeGrafter"/>
</dbReference>
<feature type="binding site" evidence="5">
    <location>
        <position position="349"/>
    </location>
    <ligand>
        <name>FAD</name>
        <dbReference type="ChEBI" id="CHEBI:57692"/>
    </ligand>
</feature>